<dbReference type="GO" id="GO:0019843">
    <property type="term" value="F:rRNA binding"/>
    <property type="evidence" value="ECO:0007669"/>
    <property type="project" value="InterPro"/>
</dbReference>
<dbReference type="PIRSF" id="PIRSF002162">
    <property type="entry name" value="Ribosomal_L6"/>
    <property type="match status" value="1"/>
</dbReference>
<keyword evidence="6" id="KW-0934">Plastid</keyword>
<protein>
    <submittedName>
        <fullName evidence="6">Ribosomal protein L6</fullName>
    </submittedName>
</protein>
<dbReference type="PROSITE" id="PS00525">
    <property type="entry name" value="RIBOSOMAL_L6_1"/>
    <property type="match status" value="1"/>
</dbReference>
<sequence>MSRIGNKEILIPGNITITINNSQILVKGPKGNLSYTLSDLIEIKTINNTLKLIKISNSKKAQAIHGLSRSIINNMIIGVSVGFEKKLTMTGVGYRAQIEGKILILNVGYSHPIKIEPPSEIKIEVEQNTNISIIGTNKELVGQVAAKIRSTRPPEPYKGKGIKYIDEKIRRKVGKAGK</sequence>
<dbReference type="GO" id="GO:0002181">
    <property type="term" value="P:cytoplasmic translation"/>
    <property type="evidence" value="ECO:0007669"/>
    <property type="project" value="TreeGrafter"/>
</dbReference>
<dbReference type="PRINTS" id="PR00059">
    <property type="entry name" value="RIBOSOMALL6"/>
</dbReference>
<keyword evidence="3 4" id="KW-0687">Ribonucleoprotein</keyword>
<gene>
    <name evidence="6" type="primary">rpl6</name>
</gene>
<dbReference type="PANTHER" id="PTHR11655:SF14">
    <property type="entry name" value="LARGE RIBOSOMAL SUBUNIT PROTEIN UL6M"/>
    <property type="match status" value="1"/>
</dbReference>
<dbReference type="InterPro" id="IPR019906">
    <property type="entry name" value="Ribosomal_uL6_bac-type"/>
</dbReference>
<dbReference type="GO" id="GO:0022625">
    <property type="term" value="C:cytosolic large ribosomal subunit"/>
    <property type="evidence" value="ECO:0007669"/>
    <property type="project" value="TreeGrafter"/>
</dbReference>
<keyword evidence="2 4" id="KW-0689">Ribosomal protein</keyword>
<dbReference type="GO" id="GO:0003735">
    <property type="term" value="F:structural constituent of ribosome"/>
    <property type="evidence" value="ECO:0007669"/>
    <property type="project" value="InterPro"/>
</dbReference>
<dbReference type="NCBIfam" id="TIGR03654">
    <property type="entry name" value="L6_bact"/>
    <property type="match status" value="1"/>
</dbReference>
<dbReference type="InterPro" id="IPR020040">
    <property type="entry name" value="Ribosomal_uL6_a/b-dom"/>
</dbReference>
<dbReference type="Gene3D" id="3.90.930.12">
    <property type="entry name" value="Ribosomal protein L6, alpha-beta domain"/>
    <property type="match status" value="2"/>
</dbReference>
<dbReference type="Pfam" id="PF00347">
    <property type="entry name" value="Ribosomal_L6"/>
    <property type="match status" value="2"/>
</dbReference>
<dbReference type="InterPro" id="IPR036789">
    <property type="entry name" value="Ribosomal_uL6-like_a/b-dom_sf"/>
</dbReference>
<comment type="similarity">
    <text evidence="1 4">Belongs to the universal ribosomal protein uL6 family.</text>
</comment>
<dbReference type="FunFam" id="3.90.930.12:FF:000001">
    <property type="entry name" value="50S ribosomal protein L6"/>
    <property type="match status" value="1"/>
</dbReference>
<organism evidence="6">
    <name type="scientific">Nitophyllum punctatum</name>
    <dbReference type="NCBI Taxonomy" id="158729"/>
    <lineage>
        <taxon>Eukaryota</taxon>
        <taxon>Rhodophyta</taxon>
        <taxon>Florideophyceae</taxon>
        <taxon>Rhodymeniophycidae</taxon>
        <taxon>Ceramiales</taxon>
        <taxon>Delesseriaceae</taxon>
        <taxon>Nitophylloideae</taxon>
        <taxon>Nitophyllum</taxon>
    </lineage>
</organism>
<dbReference type="HAMAP" id="MF_01365_B">
    <property type="entry name" value="Ribosomal_uL6_B"/>
    <property type="match status" value="1"/>
</dbReference>
<reference evidence="6" key="1">
    <citation type="journal article" date="2019" name="Mol. Phylogenet. Evol.">
        <title>Morphological evolution and classification of the red algal order Ceramiales inferred using plastid phylogenomics.</title>
        <authorList>
            <person name="Diaz-Tapia P."/>
            <person name="Pasella M.M."/>
            <person name="Verbruggen H."/>
            <person name="Maggs C.A."/>
        </authorList>
    </citation>
    <scope>NUCLEOTIDE SEQUENCE</scope>
    <source>
        <strain evidence="6">PD2930</strain>
    </source>
</reference>
<dbReference type="SUPFAM" id="SSF56053">
    <property type="entry name" value="Ribosomal protein L6"/>
    <property type="match status" value="2"/>
</dbReference>
<dbReference type="AlphaFoldDB" id="A0A4D6WY75"/>
<evidence type="ECO:0000256" key="4">
    <source>
        <dbReference type="RuleBase" id="RU003869"/>
    </source>
</evidence>
<reference evidence="6" key="2">
    <citation type="submission" date="2019-04" db="EMBL/GenBank/DDBJ databases">
        <authorList>
            <person name="Pasella M."/>
        </authorList>
    </citation>
    <scope>NUCLEOTIDE SEQUENCE</scope>
    <source>
        <strain evidence="6">PD2930</strain>
    </source>
</reference>
<accession>A0A4D6WY75</accession>
<feature type="domain" description="Large ribosomal subunit protein uL6 alpha-beta" evidence="5">
    <location>
        <begin position="11"/>
        <end position="82"/>
    </location>
</feature>
<dbReference type="PANTHER" id="PTHR11655">
    <property type="entry name" value="60S/50S RIBOSOMAL PROTEIN L6/L9"/>
    <property type="match status" value="1"/>
</dbReference>
<geneLocation type="plastid" evidence="6"/>
<evidence type="ECO:0000259" key="5">
    <source>
        <dbReference type="Pfam" id="PF00347"/>
    </source>
</evidence>
<dbReference type="EMBL" id="MK814699">
    <property type="protein sequence ID" value="QCI07651.1"/>
    <property type="molecule type" value="Genomic_DNA"/>
</dbReference>
<evidence type="ECO:0000256" key="3">
    <source>
        <dbReference type="ARBA" id="ARBA00023274"/>
    </source>
</evidence>
<evidence type="ECO:0000256" key="1">
    <source>
        <dbReference type="ARBA" id="ARBA00009356"/>
    </source>
</evidence>
<proteinExistence type="inferred from homology"/>
<dbReference type="InterPro" id="IPR000702">
    <property type="entry name" value="Ribosomal_uL6-like"/>
</dbReference>
<evidence type="ECO:0000313" key="6">
    <source>
        <dbReference type="EMBL" id="QCI07651.1"/>
    </source>
</evidence>
<feature type="domain" description="Large ribosomal subunit protein uL6 alpha-beta" evidence="5">
    <location>
        <begin position="91"/>
        <end position="164"/>
    </location>
</feature>
<name>A0A4D6WY75_9FLOR</name>
<dbReference type="InterPro" id="IPR002358">
    <property type="entry name" value="Ribosomal_uL6_CS"/>
</dbReference>
<evidence type="ECO:0000256" key="2">
    <source>
        <dbReference type="ARBA" id="ARBA00022980"/>
    </source>
</evidence>